<dbReference type="EMBL" id="GEBQ01008321">
    <property type="protein sequence ID" value="JAT31656.1"/>
    <property type="molecule type" value="Transcribed_RNA"/>
</dbReference>
<dbReference type="SUPFAM" id="SSF47072">
    <property type="entry name" value="Cysteine alpha-hairpin motif"/>
    <property type="match status" value="1"/>
</dbReference>
<evidence type="ECO:0000313" key="8">
    <source>
        <dbReference type="EMBL" id="JAT31656.1"/>
    </source>
</evidence>
<proteinExistence type="inferred from homology"/>
<reference evidence="8" key="1">
    <citation type="submission" date="2015-11" db="EMBL/GenBank/DDBJ databases">
        <title>De novo transcriptome assembly of four potential Pierce s Disease insect vectors from Arizona vineyards.</title>
        <authorList>
            <person name="Tassone E.E."/>
        </authorList>
    </citation>
    <scope>NUCLEOTIDE SEQUENCE</scope>
</reference>
<dbReference type="PANTHER" id="PTHR46811:SF1">
    <property type="entry name" value="COILED-COIL-HELIX-COILED-COIL-HELIX DOMAIN-CONTAINING PROTEIN 7"/>
    <property type="match status" value="1"/>
</dbReference>
<gene>
    <name evidence="8" type="ORF">g.17672</name>
</gene>
<evidence type="ECO:0000256" key="6">
    <source>
        <dbReference type="SAM" id="MobiDB-lite"/>
    </source>
</evidence>
<feature type="domain" description="CHCH" evidence="7">
    <location>
        <begin position="57"/>
        <end position="89"/>
    </location>
</feature>
<keyword evidence="3" id="KW-1015">Disulfide bond</keyword>
<evidence type="ECO:0000256" key="5">
    <source>
        <dbReference type="ARBA" id="ARBA00039509"/>
    </source>
</evidence>
<dbReference type="PROSITE" id="PS51808">
    <property type="entry name" value="CHCH"/>
    <property type="match status" value="1"/>
</dbReference>
<dbReference type="InterPro" id="IPR010625">
    <property type="entry name" value="CHCH"/>
</dbReference>
<dbReference type="Gene3D" id="1.10.287.1130">
    <property type="entry name" value="CytochromE C oxidase copper chaperone"/>
    <property type="match status" value="1"/>
</dbReference>
<dbReference type="InterPro" id="IPR051040">
    <property type="entry name" value="COX23"/>
</dbReference>
<organism evidence="8">
    <name type="scientific">Graphocephala atropunctata</name>
    <dbReference type="NCBI Taxonomy" id="36148"/>
    <lineage>
        <taxon>Eukaryota</taxon>
        <taxon>Metazoa</taxon>
        <taxon>Ecdysozoa</taxon>
        <taxon>Arthropoda</taxon>
        <taxon>Hexapoda</taxon>
        <taxon>Insecta</taxon>
        <taxon>Pterygota</taxon>
        <taxon>Neoptera</taxon>
        <taxon>Paraneoptera</taxon>
        <taxon>Hemiptera</taxon>
        <taxon>Auchenorrhyncha</taxon>
        <taxon>Membracoidea</taxon>
        <taxon>Cicadellidae</taxon>
        <taxon>Cicadellinae</taxon>
        <taxon>Cicadellini</taxon>
        <taxon>Graphocephala</taxon>
    </lineage>
</organism>
<accession>A0A1B6M6U7</accession>
<dbReference type="Pfam" id="PF06747">
    <property type="entry name" value="CHCH"/>
    <property type="match status" value="1"/>
</dbReference>
<evidence type="ECO:0000256" key="3">
    <source>
        <dbReference type="ARBA" id="ARBA00023157"/>
    </source>
</evidence>
<feature type="region of interest" description="Disordered" evidence="6">
    <location>
        <begin position="99"/>
        <end position="124"/>
    </location>
</feature>
<dbReference type="PANTHER" id="PTHR46811">
    <property type="entry name" value="COILED-COIL-HELIX-COILED-COIL-HELIX DOMAIN-CONTAINING PROTEIN 7"/>
    <property type="match status" value="1"/>
</dbReference>
<evidence type="ECO:0000256" key="4">
    <source>
        <dbReference type="ARBA" id="ARBA00038205"/>
    </source>
</evidence>
<comment type="similarity">
    <text evidence="4">Belongs to the CHCHD7 family.</text>
</comment>
<protein>
    <recommendedName>
        <fullName evidence="5">Coiled-coil-helix-coiled-coil-helix domain-containing protein 7</fullName>
    </recommendedName>
</protein>
<feature type="compositionally biased region" description="Basic and acidic residues" evidence="6">
    <location>
        <begin position="112"/>
        <end position="124"/>
    </location>
</feature>
<comment type="subcellular location">
    <subcellularLocation>
        <location evidence="1">Mitochondrion intermembrane space</location>
    </subcellularLocation>
</comment>
<dbReference type="GO" id="GO:0033108">
    <property type="term" value="P:mitochondrial respiratory chain complex assembly"/>
    <property type="evidence" value="ECO:0007669"/>
    <property type="project" value="TreeGrafter"/>
</dbReference>
<keyword evidence="2" id="KW-0496">Mitochondrion</keyword>
<name>A0A1B6M6U7_9HEMI</name>
<sequence length="124" mass="14611">MSDVKTDKSERHRHKTNVNLEENNPCLKEHKASLNCLDKSERHRHKTNVNLEENNPCLKEHKASLNCLDKNGYDKDACSDYFANYRACMGFWNRVKSDRRRNGITPEMPPLDQRDAIRREHFGK</sequence>
<dbReference type="AlphaFoldDB" id="A0A1B6M6U7"/>
<dbReference type="GO" id="GO:0005758">
    <property type="term" value="C:mitochondrial intermembrane space"/>
    <property type="evidence" value="ECO:0007669"/>
    <property type="project" value="UniProtKB-SubCell"/>
</dbReference>
<feature type="region of interest" description="Disordered" evidence="6">
    <location>
        <begin position="1"/>
        <end position="24"/>
    </location>
</feature>
<evidence type="ECO:0000256" key="2">
    <source>
        <dbReference type="ARBA" id="ARBA00023128"/>
    </source>
</evidence>
<evidence type="ECO:0000256" key="1">
    <source>
        <dbReference type="ARBA" id="ARBA00004569"/>
    </source>
</evidence>
<dbReference type="InterPro" id="IPR009069">
    <property type="entry name" value="Cys_alpha_HP_mot_SF"/>
</dbReference>
<feature type="compositionally biased region" description="Basic and acidic residues" evidence="6">
    <location>
        <begin position="1"/>
        <end position="10"/>
    </location>
</feature>
<evidence type="ECO:0000259" key="7">
    <source>
        <dbReference type="Pfam" id="PF06747"/>
    </source>
</evidence>